<protein>
    <submittedName>
        <fullName evidence="13">Sodium-coupled monocarboxylate transporter 1-like protein 2</fullName>
    </submittedName>
</protein>
<evidence type="ECO:0000256" key="6">
    <source>
        <dbReference type="ARBA" id="ARBA00022989"/>
    </source>
</evidence>
<keyword evidence="5 12" id="KW-0812">Transmembrane</keyword>
<keyword evidence="3" id="KW-0813">Transport</keyword>
<evidence type="ECO:0000256" key="8">
    <source>
        <dbReference type="ARBA" id="ARBA00023065"/>
    </source>
</evidence>
<comment type="subcellular location">
    <subcellularLocation>
        <location evidence="1">Cell membrane</location>
        <topology evidence="1">Multi-pass membrane protein</topology>
    </subcellularLocation>
</comment>
<keyword evidence="4" id="KW-1003">Cell membrane</keyword>
<evidence type="ECO:0000256" key="9">
    <source>
        <dbReference type="ARBA" id="ARBA00023136"/>
    </source>
</evidence>
<keyword evidence="7" id="KW-0915">Sodium</keyword>
<proteinExistence type="inferred from homology"/>
<feature type="non-terminal residue" evidence="13">
    <location>
        <position position="110"/>
    </location>
</feature>
<dbReference type="STRING" id="299467.A0A443RW92"/>
<keyword evidence="8" id="KW-0406">Ion transport</keyword>
<evidence type="ECO:0000256" key="1">
    <source>
        <dbReference type="ARBA" id="ARBA00004651"/>
    </source>
</evidence>
<keyword evidence="10" id="KW-0739">Sodium transport</keyword>
<dbReference type="AlphaFoldDB" id="A0A443RW92"/>
<dbReference type="PROSITE" id="PS50283">
    <property type="entry name" value="NA_SOLUT_SYMP_3"/>
    <property type="match status" value="1"/>
</dbReference>
<evidence type="ECO:0000256" key="10">
    <source>
        <dbReference type="ARBA" id="ARBA00023201"/>
    </source>
</evidence>
<feature type="transmembrane region" description="Helical" evidence="12">
    <location>
        <begin position="73"/>
        <end position="98"/>
    </location>
</feature>
<dbReference type="GO" id="GO:0005886">
    <property type="term" value="C:plasma membrane"/>
    <property type="evidence" value="ECO:0007669"/>
    <property type="project" value="UniProtKB-SubCell"/>
</dbReference>
<evidence type="ECO:0000256" key="7">
    <source>
        <dbReference type="ARBA" id="ARBA00023053"/>
    </source>
</evidence>
<accession>A0A443RW92</accession>
<name>A0A443RW92_9ACAR</name>
<dbReference type="InterPro" id="IPR038377">
    <property type="entry name" value="Na/Glc_symporter_sf"/>
</dbReference>
<dbReference type="PANTHER" id="PTHR42985:SF40">
    <property type="entry name" value="LD47995P-RELATED"/>
    <property type="match status" value="1"/>
</dbReference>
<keyword evidence="6 12" id="KW-1133">Transmembrane helix</keyword>
<dbReference type="InterPro" id="IPR001734">
    <property type="entry name" value="Na/solute_symporter"/>
</dbReference>
<comment type="caution">
    <text evidence="13">The sequence shown here is derived from an EMBL/GenBank/DDBJ whole genome shotgun (WGS) entry which is preliminary data.</text>
</comment>
<dbReference type="InterPro" id="IPR051163">
    <property type="entry name" value="Sodium:Solute_Symporter_SSF"/>
</dbReference>
<evidence type="ECO:0000256" key="3">
    <source>
        <dbReference type="ARBA" id="ARBA00022448"/>
    </source>
</evidence>
<evidence type="ECO:0000313" key="13">
    <source>
        <dbReference type="EMBL" id="RWS19641.1"/>
    </source>
</evidence>
<dbReference type="OrthoDB" id="6431761at2759"/>
<dbReference type="EMBL" id="NCKV01024076">
    <property type="protein sequence ID" value="RWS19641.1"/>
    <property type="molecule type" value="Genomic_DNA"/>
</dbReference>
<dbReference type="GO" id="GO:0015293">
    <property type="term" value="F:symporter activity"/>
    <property type="evidence" value="ECO:0007669"/>
    <property type="project" value="TreeGrafter"/>
</dbReference>
<dbReference type="Pfam" id="PF00474">
    <property type="entry name" value="SSF"/>
    <property type="match status" value="1"/>
</dbReference>
<evidence type="ECO:0000256" key="11">
    <source>
        <dbReference type="RuleBase" id="RU362091"/>
    </source>
</evidence>
<gene>
    <name evidence="13" type="ORF">B4U80_01736</name>
</gene>
<sequence>MAKFYFSILDYCVFIATLVFSSLIGAYFWIKDRKAQSKDYLTGGRNLPLFPVTMSLAASFLSTNTLLGTPAEIYLLGTQFAIGMFMFSIAVIFAAEIFMPIYYELKLTSV</sequence>
<evidence type="ECO:0000256" key="12">
    <source>
        <dbReference type="SAM" id="Phobius"/>
    </source>
</evidence>
<dbReference type="Gene3D" id="1.20.1730.10">
    <property type="entry name" value="Sodium/glucose cotransporter"/>
    <property type="match status" value="1"/>
</dbReference>
<reference evidence="13 14" key="1">
    <citation type="journal article" date="2018" name="Gigascience">
        <title>Genomes of trombidid mites reveal novel predicted allergens and laterally-transferred genes associated with secondary metabolism.</title>
        <authorList>
            <person name="Dong X."/>
            <person name="Chaisiri K."/>
            <person name="Xia D."/>
            <person name="Armstrong S.D."/>
            <person name="Fang Y."/>
            <person name="Donnelly M.J."/>
            <person name="Kadowaki T."/>
            <person name="McGarry J.W."/>
            <person name="Darby A.C."/>
            <person name="Makepeace B.L."/>
        </authorList>
    </citation>
    <scope>NUCLEOTIDE SEQUENCE [LARGE SCALE GENOMIC DNA]</scope>
    <source>
        <strain evidence="13">UoL-UT</strain>
    </source>
</reference>
<feature type="transmembrane region" description="Helical" evidence="12">
    <location>
        <begin position="6"/>
        <end position="29"/>
    </location>
</feature>
<evidence type="ECO:0000313" key="14">
    <source>
        <dbReference type="Proteomes" id="UP000288716"/>
    </source>
</evidence>
<dbReference type="VEuPathDB" id="VectorBase:LDEU012399"/>
<feature type="transmembrane region" description="Helical" evidence="12">
    <location>
        <begin position="49"/>
        <end position="67"/>
    </location>
</feature>
<evidence type="ECO:0000256" key="2">
    <source>
        <dbReference type="ARBA" id="ARBA00006434"/>
    </source>
</evidence>
<dbReference type="Proteomes" id="UP000288716">
    <property type="component" value="Unassembled WGS sequence"/>
</dbReference>
<comment type="similarity">
    <text evidence="2 11">Belongs to the sodium:solute symporter (SSF) (TC 2.A.21) family.</text>
</comment>
<keyword evidence="14" id="KW-1185">Reference proteome</keyword>
<organism evidence="13 14">
    <name type="scientific">Leptotrombidium deliense</name>
    <dbReference type="NCBI Taxonomy" id="299467"/>
    <lineage>
        <taxon>Eukaryota</taxon>
        <taxon>Metazoa</taxon>
        <taxon>Ecdysozoa</taxon>
        <taxon>Arthropoda</taxon>
        <taxon>Chelicerata</taxon>
        <taxon>Arachnida</taxon>
        <taxon>Acari</taxon>
        <taxon>Acariformes</taxon>
        <taxon>Trombidiformes</taxon>
        <taxon>Prostigmata</taxon>
        <taxon>Anystina</taxon>
        <taxon>Parasitengona</taxon>
        <taxon>Trombiculoidea</taxon>
        <taxon>Trombiculidae</taxon>
        <taxon>Leptotrombidium</taxon>
    </lineage>
</organism>
<evidence type="ECO:0000256" key="4">
    <source>
        <dbReference type="ARBA" id="ARBA00022475"/>
    </source>
</evidence>
<dbReference type="GO" id="GO:0006814">
    <property type="term" value="P:sodium ion transport"/>
    <property type="evidence" value="ECO:0007669"/>
    <property type="project" value="UniProtKB-KW"/>
</dbReference>
<keyword evidence="9 12" id="KW-0472">Membrane</keyword>
<dbReference type="PANTHER" id="PTHR42985">
    <property type="entry name" value="SODIUM-COUPLED MONOCARBOXYLATE TRANSPORTER"/>
    <property type="match status" value="1"/>
</dbReference>
<evidence type="ECO:0000256" key="5">
    <source>
        <dbReference type="ARBA" id="ARBA00022692"/>
    </source>
</evidence>